<dbReference type="GO" id="GO:0000287">
    <property type="term" value="F:magnesium ion binding"/>
    <property type="evidence" value="ECO:0007669"/>
    <property type="project" value="UniProtKB-UniRule"/>
</dbReference>
<dbReference type="SUPFAM" id="SSF51391">
    <property type="entry name" value="Thiamin phosphate synthase"/>
    <property type="match status" value="1"/>
</dbReference>
<dbReference type="FunFam" id="3.20.20.70:FF:000096">
    <property type="entry name" value="Thiamine-phosphate synthase"/>
    <property type="match status" value="1"/>
</dbReference>
<dbReference type="GO" id="GO:0005737">
    <property type="term" value="C:cytoplasm"/>
    <property type="evidence" value="ECO:0007669"/>
    <property type="project" value="TreeGrafter"/>
</dbReference>
<evidence type="ECO:0000256" key="7">
    <source>
        <dbReference type="ARBA" id="ARBA00047851"/>
    </source>
</evidence>
<proteinExistence type="inferred from homology"/>
<evidence type="ECO:0000256" key="11">
    <source>
        <dbReference type="RuleBase" id="RU004253"/>
    </source>
</evidence>
<protein>
    <recommendedName>
        <fullName evidence="9">Thiamine-phosphate synthase</fullName>
        <shortName evidence="9">TP synthase</shortName>
        <shortName evidence="9">TPS</shortName>
        <ecNumber evidence="9">2.5.1.3</ecNumber>
    </recommendedName>
    <alternativeName>
        <fullName evidence="9">Thiamine-phosphate pyrophosphorylase</fullName>
        <shortName evidence="9">TMP pyrophosphorylase</shortName>
        <shortName evidence="9">TMP-PPase</shortName>
    </alternativeName>
</protein>
<comment type="catalytic activity">
    <reaction evidence="8 9 10">
        <text>2-[(2R,5Z)-2-carboxy-4-methylthiazol-5(2H)-ylidene]ethyl phosphate + 4-amino-2-methyl-5-(diphosphooxymethyl)pyrimidine + 2 H(+) = thiamine phosphate + CO2 + diphosphate</text>
        <dbReference type="Rhea" id="RHEA:47844"/>
        <dbReference type="ChEBI" id="CHEBI:15378"/>
        <dbReference type="ChEBI" id="CHEBI:16526"/>
        <dbReference type="ChEBI" id="CHEBI:33019"/>
        <dbReference type="ChEBI" id="CHEBI:37575"/>
        <dbReference type="ChEBI" id="CHEBI:57841"/>
        <dbReference type="ChEBI" id="CHEBI:62899"/>
        <dbReference type="EC" id="2.5.1.3"/>
    </reaction>
</comment>
<feature type="binding site" evidence="9">
    <location>
        <begin position="138"/>
        <end position="140"/>
    </location>
    <ligand>
        <name>2-[(2R,5Z)-2-carboxy-4-methylthiazol-5(2H)-ylidene]ethyl phosphate</name>
        <dbReference type="ChEBI" id="CHEBI:62899"/>
    </ligand>
</feature>
<feature type="binding site" evidence="9">
    <location>
        <position position="73"/>
    </location>
    <ligand>
        <name>4-amino-2-methyl-5-(diphosphooxymethyl)pyrimidine</name>
        <dbReference type="ChEBI" id="CHEBI:57841"/>
    </ligand>
</feature>
<dbReference type="HAMAP" id="MF_00097">
    <property type="entry name" value="TMP_synthase"/>
    <property type="match status" value="1"/>
</dbReference>
<keyword evidence="4 9" id="KW-0460">Magnesium</keyword>
<dbReference type="EC" id="2.5.1.3" evidence="9"/>
<dbReference type="InterPro" id="IPR036206">
    <property type="entry name" value="ThiamineP_synth_sf"/>
</dbReference>
<dbReference type="Pfam" id="PF02581">
    <property type="entry name" value="TMP-TENI"/>
    <property type="match status" value="1"/>
</dbReference>
<comment type="similarity">
    <text evidence="9 10">Belongs to the thiamine-phosphate synthase family.</text>
</comment>
<evidence type="ECO:0000313" key="13">
    <source>
        <dbReference type="EMBL" id="XCJ17841.1"/>
    </source>
</evidence>
<evidence type="ECO:0000256" key="10">
    <source>
        <dbReference type="RuleBase" id="RU003826"/>
    </source>
</evidence>
<feature type="binding site" evidence="9">
    <location>
        <begin position="188"/>
        <end position="189"/>
    </location>
    <ligand>
        <name>2-[(2R,5Z)-2-carboxy-4-methylthiazol-5(2H)-ylidene]ethyl phosphate</name>
        <dbReference type="ChEBI" id="CHEBI:62899"/>
    </ligand>
</feature>
<keyword evidence="2 9" id="KW-0808">Transferase</keyword>
<sequence>MSVPNPDYTLYLVTGPFDPKAADLYFQKVEEALRGGVTLLQLREKTTSSRTMFDVACKLKALADRYHVPLIINDRVDIALAAGADGVHVGQEDLPADKARQLVGSEKIVGVSASTVAEAIRAEKDGADYIGAGSLFPTRSKSDATRVSADVLHAIRQAVGLPIVGIGGIDRSTLNQIDPNDIDGVAVISAIWSQDDTLNAARALRDQWNHVGR</sequence>
<dbReference type="PANTHER" id="PTHR20857">
    <property type="entry name" value="THIAMINE-PHOSPHATE PYROPHOSPHORYLASE"/>
    <property type="match status" value="1"/>
</dbReference>
<evidence type="ECO:0000256" key="8">
    <source>
        <dbReference type="ARBA" id="ARBA00047883"/>
    </source>
</evidence>
<organism evidence="13">
    <name type="scientific">Sporolactobacillus sp. Y61</name>
    <dbReference type="NCBI Taxonomy" id="3160863"/>
    <lineage>
        <taxon>Bacteria</taxon>
        <taxon>Bacillati</taxon>
        <taxon>Bacillota</taxon>
        <taxon>Bacilli</taxon>
        <taxon>Bacillales</taxon>
        <taxon>Sporolactobacillaceae</taxon>
        <taxon>Sporolactobacillus</taxon>
    </lineage>
</organism>
<dbReference type="NCBIfam" id="TIGR00693">
    <property type="entry name" value="thiE"/>
    <property type="match status" value="1"/>
</dbReference>
<feature type="binding site" evidence="9">
    <location>
        <position position="168"/>
    </location>
    <ligand>
        <name>2-[(2R,5Z)-2-carboxy-4-methylthiazol-5(2H)-ylidene]ethyl phosphate</name>
        <dbReference type="ChEBI" id="CHEBI:62899"/>
    </ligand>
</feature>
<feature type="binding site" evidence="9">
    <location>
        <position position="93"/>
    </location>
    <ligand>
        <name>Mg(2+)</name>
        <dbReference type="ChEBI" id="CHEBI:18420"/>
    </ligand>
</feature>
<evidence type="ECO:0000256" key="5">
    <source>
        <dbReference type="ARBA" id="ARBA00022977"/>
    </source>
</evidence>
<dbReference type="RefSeq" id="WP_353948934.1">
    <property type="nucleotide sequence ID" value="NZ_CP159510.1"/>
</dbReference>
<dbReference type="EMBL" id="CP159510">
    <property type="protein sequence ID" value="XCJ17841.1"/>
    <property type="molecule type" value="Genomic_DNA"/>
</dbReference>
<gene>
    <name evidence="9 13" type="primary">thiE</name>
    <name evidence="13" type="ORF">ABNN70_05030</name>
</gene>
<evidence type="ECO:0000259" key="12">
    <source>
        <dbReference type="Pfam" id="PF02581"/>
    </source>
</evidence>
<dbReference type="GO" id="GO:0004789">
    <property type="term" value="F:thiamine-phosphate diphosphorylase activity"/>
    <property type="evidence" value="ECO:0007669"/>
    <property type="project" value="UniProtKB-UniRule"/>
</dbReference>
<feature type="binding site" evidence="9">
    <location>
        <begin position="41"/>
        <end position="45"/>
    </location>
    <ligand>
        <name>4-amino-2-methyl-5-(diphosphooxymethyl)pyrimidine</name>
        <dbReference type="ChEBI" id="CHEBI:57841"/>
    </ligand>
</feature>
<feature type="domain" description="Thiamine phosphate synthase/TenI" evidence="12">
    <location>
        <begin position="10"/>
        <end position="191"/>
    </location>
</feature>
<dbReference type="Gene3D" id="3.20.20.70">
    <property type="entry name" value="Aldolase class I"/>
    <property type="match status" value="1"/>
</dbReference>
<comment type="function">
    <text evidence="9">Condenses 4-methyl-5-(beta-hydroxyethyl)thiazole monophosphate (THZ-P) and 2-methyl-4-amino-5-hydroxymethyl pyrimidine pyrophosphate (HMP-PP) to form thiamine monophosphate (TMP).</text>
</comment>
<keyword evidence="5 9" id="KW-0784">Thiamine biosynthesis</keyword>
<dbReference type="InterPro" id="IPR034291">
    <property type="entry name" value="TMP_synthase"/>
</dbReference>
<evidence type="ECO:0000256" key="4">
    <source>
        <dbReference type="ARBA" id="ARBA00022842"/>
    </source>
</evidence>
<feature type="binding site" evidence="9">
    <location>
        <position position="74"/>
    </location>
    <ligand>
        <name>Mg(2+)</name>
        <dbReference type="ChEBI" id="CHEBI:18420"/>
    </ligand>
</feature>
<dbReference type="GO" id="GO:0009229">
    <property type="term" value="P:thiamine diphosphate biosynthetic process"/>
    <property type="evidence" value="ECO:0007669"/>
    <property type="project" value="UniProtKB-UniRule"/>
</dbReference>
<comment type="pathway">
    <text evidence="1 9 11">Cofactor biosynthesis; thiamine diphosphate biosynthesis; thiamine phosphate from 4-amino-2-methyl-5-diphosphomethylpyrimidine and 4-methyl-5-(2-phosphoethyl)-thiazole: step 1/1.</text>
</comment>
<dbReference type="GO" id="GO:0009228">
    <property type="term" value="P:thiamine biosynthetic process"/>
    <property type="evidence" value="ECO:0007669"/>
    <property type="project" value="UniProtKB-KW"/>
</dbReference>
<dbReference type="InterPro" id="IPR022998">
    <property type="entry name" value="ThiamineP_synth_TenI"/>
</dbReference>
<evidence type="ECO:0000256" key="3">
    <source>
        <dbReference type="ARBA" id="ARBA00022723"/>
    </source>
</evidence>
<evidence type="ECO:0000256" key="6">
    <source>
        <dbReference type="ARBA" id="ARBA00047334"/>
    </source>
</evidence>
<dbReference type="PANTHER" id="PTHR20857:SF15">
    <property type="entry name" value="THIAMINE-PHOSPHATE SYNTHASE"/>
    <property type="match status" value="1"/>
</dbReference>
<evidence type="ECO:0000256" key="2">
    <source>
        <dbReference type="ARBA" id="ARBA00022679"/>
    </source>
</evidence>
<feature type="binding site" evidence="9">
    <location>
        <position position="141"/>
    </location>
    <ligand>
        <name>4-amino-2-methyl-5-(diphosphooxymethyl)pyrimidine</name>
        <dbReference type="ChEBI" id="CHEBI:57841"/>
    </ligand>
</feature>
<dbReference type="CDD" id="cd00564">
    <property type="entry name" value="TMP_TenI"/>
    <property type="match status" value="1"/>
</dbReference>
<keyword evidence="3 9" id="KW-0479">Metal-binding</keyword>
<dbReference type="AlphaFoldDB" id="A0AAU8IIQ3"/>
<dbReference type="InterPro" id="IPR013785">
    <property type="entry name" value="Aldolase_TIM"/>
</dbReference>
<comment type="cofactor">
    <cofactor evidence="9">
        <name>Mg(2+)</name>
        <dbReference type="ChEBI" id="CHEBI:18420"/>
    </cofactor>
    <text evidence="9">Binds 1 Mg(2+) ion per subunit.</text>
</comment>
<name>A0AAU8IIQ3_9BACL</name>
<reference evidence="13" key="1">
    <citation type="submission" date="2024-06" db="EMBL/GenBank/DDBJ databases">
        <authorList>
            <person name="Fan A."/>
            <person name="Zhang F.Y."/>
            <person name="Zhang L."/>
        </authorList>
    </citation>
    <scope>NUCLEOTIDE SEQUENCE</scope>
    <source>
        <strain evidence="13">Y61</strain>
    </source>
</reference>
<evidence type="ECO:0000256" key="1">
    <source>
        <dbReference type="ARBA" id="ARBA00005165"/>
    </source>
</evidence>
<accession>A0AAU8IIQ3</accession>
<feature type="binding site" evidence="9">
    <location>
        <position position="112"/>
    </location>
    <ligand>
        <name>4-amino-2-methyl-5-(diphosphooxymethyl)pyrimidine</name>
        <dbReference type="ChEBI" id="CHEBI:57841"/>
    </ligand>
</feature>
<comment type="catalytic activity">
    <reaction evidence="7 9 10">
        <text>2-(2-carboxy-4-methylthiazol-5-yl)ethyl phosphate + 4-amino-2-methyl-5-(diphosphooxymethyl)pyrimidine + 2 H(+) = thiamine phosphate + CO2 + diphosphate</text>
        <dbReference type="Rhea" id="RHEA:47848"/>
        <dbReference type="ChEBI" id="CHEBI:15378"/>
        <dbReference type="ChEBI" id="CHEBI:16526"/>
        <dbReference type="ChEBI" id="CHEBI:33019"/>
        <dbReference type="ChEBI" id="CHEBI:37575"/>
        <dbReference type="ChEBI" id="CHEBI:57841"/>
        <dbReference type="ChEBI" id="CHEBI:62890"/>
        <dbReference type="EC" id="2.5.1.3"/>
    </reaction>
</comment>
<comment type="catalytic activity">
    <reaction evidence="6 9 10">
        <text>4-methyl-5-(2-phosphooxyethyl)-thiazole + 4-amino-2-methyl-5-(diphosphooxymethyl)pyrimidine + H(+) = thiamine phosphate + diphosphate</text>
        <dbReference type="Rhea" id="RHEA:22328"/>
        <dbReference type="ChEBI" id="CHEBI:15378"/>
        <dbReference type="ChEBI" id="CHEBI:33019"/>
        <dbReference type="ChEBI" id="CHEBI:37575"/>
        <dbReference type="ChEBI" id="CHEBI:57841"/>
        <dbReference type="ChEBI" id="CHEBI:58296"/>
        <dbReference type="EC" id="2.5.1.3"/>
    </reaction>
</comment>
<evidence type="ECO:0000256" key="9">
    <source>
        <dbReference type="HAMAP-Rule" id="MF_00097"/>
    </source>
</evidence>